<feature type="compositionally biased region" description="Basic and acidic residues" evidence="1">
    <location>
        <begin position="385"/>
        <end position="410"/>
    </location>
</feature>
<proteinExistence type="predicted"/>
<protein>
    <submittedName>
        <fullName evidence="2">Uncharacterized protein</fullName>
    </submittedName>
</protein>
<accession>A0A8T0BSM8</accession>
<evidence type="ECO:0000313" key="2">
    <source>
        <dbReference type="EMBL" id="KAF7708446.1"/>
    </source>
</evidence>
<dbReference type="PANTHER" id="PTHR46711">
    <property type="entry name" value="HISTONE-LYSINE N-METHYLTRANSFERASE SETD2"/>
    <property type="match status" value="1"/>
</dbReference>
<evidence type="ECO:0000256" key="1">
    <source>
        <dbReference type="SAM" id="MobiDB-lite"/>
    </source>
</evidence>
<feature type="compositionally biased region" description="Basic and acidic residues" evidence="1">
    <location>
        <begin position="349"/>
        <end position="371"/>
    </location>
</feature>
<dbReference type="GO" id="GO:0046975">
    <property type="term" value="F:histone H3K36 methyltransferase activity"/>
    <property type="evidence" value="ECO:0007669"/>
    <property type="project" value="InterPro"/>
</dbReference>
<feature type="compositionally biased region" description="Basic residues" evidence="1">
    <location>
        <begin position="326"/>
        <end position="340"/>
    </location>
</feature>
<evidence type="ECO:0000313" key="3">
    <source>
        <dbReference type="Proteomes" id="UP000606274"/>
    </source>
</evidence>
<feature type="region of interest" description="Disordered" evidence="1">
    <location>
        <begin position="229"/>
        <end position="644"/>
    </location>
</feature>
<feature type="compositionally biased region" description="Polar residues" evidence="1">
    <location>
        <begin position="87"/>
        <end position="105"/>
    </location>
</feature>
<dbReference type="PANTHER" id="PTHR46711:SF1">
    <property type="entry name" value="HISTONE-LYSINE N-METHYLTRANSFERASE SETD2"/>
    <property type="match status" value="1"/>
</dbReference>
<feature type="compositionally biased region" description="Basic and acidic residues" evidence="1">
    <location>
        <begin position="572"/>
        <end position="596"/>
    </location>
</feature>
<feature type="compositionally biased region" description="Low complexity" evidence="1">
    <location>
        <begin position="597"/>
        <end position="615"/>
    </location>
</feature>
<dbReference type="EMBL" id="JABFDY010000004">
    <property type="protein sequence ID" value="KAF7708446.1"/>
    <property type="molecule type" value="Genomic_DNA"/>
</dbReference>
<feature type="region of interest" description="Disordered" evidence="1">
    <location>
        <begin position="74"/>
        <end position="125"/>
    </location>
</feature>
<sequence length="805" mass="89505">MDALLNPELRENTIDGSIKVENTSQQVIFRGLAPRVVLTNHLQSKVNLEKQGRQKVSFSFTQTKKPRQKVFLVPQSPEKGANEISPAVQSTNLPPADLTTGQSAESKNEQIEPPVVPTESQATQSPVPLTCKAKHDMMHFKKQILSMSVVEEQPTVSAFLNDAISETEVLIRSSTRIEGEPPVAPPQQNSVPDCSEKVIREESAQEKLNTRLKGPSDSCHIGNECKENISEPEHSKNVHQSDNTLPGSDFDGESVRISSNQKSSDSKNVAKSDSQSVSVKKSSGSKSDVSDKSRSDKREEKDEKGSSRSKLERDSRHTYSRSSRSDRRRTRSRSRSRSRSSRTSSSYSRSERSRNERQSRTDRSHYHDSERRSHRNSRERRRSRSRGDGRSRDSSDSEDDLRKLRTRGSDSSRSSTYSSSQRDPKTSSHSKSYRDSKSDSKSSPHLSEADKRSQYSRIERSGRTNCTEPSKRSSPETEGSHKKSNSHSKSEIHGKTSNSSNVLRSEKKVQKTSGSSDSDDEHKMKMQFQSSDRSPRLSDKKPSHSDSKSSSVGADGQLLAKVNINAKLPHLGSDKNKSQGEFSKVDVRSQCEESRQSKSTNNSSQQQQQVILNDSLRSHVELQDSDLKEKGPAASEENGSKIHITHKDISLEDDPLAKQTDVTVQNKVEIVKEAPTNIANVGTVFKTVDSSSLIEPPFPGYTPSQDSLGSLPDTLSVKELPPGECLKPNTKFVSQLFLINEVDPLPVNVETSEKVSEQADIKPVQTHAAVIKHKGAHVKKSRWDIVGQDTLEISPPKRLTMRLPM</sequence>
<feature type="compositionally biased region" description="Basic and acidic residues" evidence="1">
    <location>
        <begin position="288"/>
        <end position="317"/>
    </location>
</feature>
<keyword evidence="3" id="KW-1185">Reference proteome</keyword>
<comment type="caution">
    <text evidence="2">The sequence shown here is derived from an EMBL/GenBank/DDBJ whole genome shotgun (WGS) entry which is preliminary data.</text>
</comment>
<dbReference type="GO" id="GO:0010468">
    <property type="term" value="P:regulation of gene expression"/>
    <property type="evidence" value="ECO:0007669"/>
    <property type="project" value="TreeGrafter"/>
</dbReference>
<dbReference type="InterPro" id="IPR042294">
    <property type="entry name" value="SETD2_animal"/>
</dbReference>
<dbReference type="AlphaFoldDB" id="A0A8T0BSM8"/>
<dbReference type="Proteomes" id="UP000606274">
    <property type="component" value="Unassembled WGS sequence"/>
</dbReference>
<feature type="compositionally biased region" description="Basic and acidic residues" evidence="1">
    <location>
        <begin position="469"/>
        <end position="481"/>
    </location>
</feature>
<feature type="compositionally biased region" description="Low complexity" evidence="1">
    <location>
        <begin position="271"/>
        <end position="287"/>
    </location>
</feature>
<feature type="compositionally biased region" description="Basic and acidic residues" evidence="1">
    <location>
        <begin position="533"/>
        <end position="547"/>
    </location>
</feature>
<dbReference type="GO" id="GO:0005694">
    <property type="term" value="C:chromosome"/>
    <property type="evidence" value="ECO:0007669"/>
    <property type="project" value="TreeGrafter"/>
</dbReference>
<feature type="compositionally biased region" description="Basic and acidic residues" evidence="1">
    <location>
        <begin position="422"/>
        <end position="462"/>
    </location>
</feature>
<feature type="compositionally biased region" description="Basic residues" evidence="1">
    <location>
        <begin position="372"/>
        <end position="384"/>
    </location>
</feature>
<gene>
    <name evidence="2" type="ORF">HF521_017503</name>
</gene>
<dbReference type="GO" id="GO:0005634">
    <property type="term" value="C:nucleus"/>
    <property type="evidence" value="ECO:0007669"/>
    <property type="project" value="TreeGrafter"/>
</dbReference>
<feature type="compositionally biased region" description="Low complexity" evidence="1">
    <location>
        <begin position="411"/>
        <end position="421"/>
    </location>
</feature>
<reference evidence="2" key="1">
    <citation type="submission" date="2020-08" db="EMBL/GenBank/DDBJ databases">
        <title>Chromosome-level assembly of Southern catfish (Silurus meridionalis) provides insights into visual adaptation to the nocturnal and benthic lifestyles.</title>
        <authorList>
            <person name="Zhang Y."/>
            <person name="Wang D."/>
            <person name="Peng Z."/>
        </authorList>
    </citation>
    <scope>NUCLEOTIDE SEQUENCE</scope>
    <source>
        <strain evidence="2">SWU-2019-XX</strain>
        <tissue evidence="2">Muscle</tissue>
    </source>
</reference>
<feature type="compositionally biased region" description="Basic and acidic residues" evidence="1">
    <location>
        <begin position="616"/>
        <end position="631"/>
    </location>
</feature>
<name>A0A8T0BSM8_SILME</name>
<organism evidence="2 3">
    <name type="scientific">Silurus meridionalis</name>
    <name type="common">Southern catfish</name>
    <name type="synonym">Silurus soldatovi meridionalis</name>
    <dbReference type="NCBI Taxonomy" id="175797"/>
    <lineage>
        <taxon>Eukaryota</taxon>
        <taxon>Metazoa</taxon>
        <taxon>Chordata</taxon>
        <taxon>Craniata</taxon>
        <taxon>Vertebrata</taxon>
        <taxon>Euteleostomi</taxon>
        <taxon>Actinopterygii</taxon>
        <taxon>Neopterygii</taxon>
        <taxon>Teleostei</taxon>
        <taxon>Ostariophysi</taxon>
        <taxon>Siluriformes</taxon>
        <taxon>Siluridae</taxon>
        <taxon>Silurus</taxon>
    </lineage>
</organism>